<dbReference type="GO" id="GO:0071111">
    <property type="term" value="F:cyclic-guanylate-specific phosphodiesterase activity"/>
    <property type="evidence" value="ECO:0007669"/>
    <property type="project" value="InterPro"/>
</dbReference>
<dbReference type="InterPro" id="IPR035919">
    <property type="entry name" value="EAL_sf"/>
</dbReference>
<dbReference type="eggNOG" id="COG4943">
    <property type="taxonomic scope" value="Bacteria"/>
</dbReference>
<organism evidence="2 3">
    <name type="scientific">Enterobacter ludwigii</name>
    <dbReference type="NCBI Taxonomy" id="299767"/>
    <lineage>
        <taxon>Bacteria</taxon>
        <taxon>Pseudomonadati</taxon>
        <taxon>Pseudomonadota</taxon>
        <taxon>Gammaproteobacteria</taxon>
        <taxon>Enterobacterales</taxon>
        <taxon>Enterobacteriaceae</taxon>
        <taxon>Enterobacter</taxon>
        <taxon>Enterobacter cloacae complex</taxon>
    </lineage>
</organism>
<dbReference type="PANTHER" id="PTHR33121">
    <property type="entry name" value="CYCLIC DI-GMP PHOSPHODIESTERASE PDEF"/>
    <property type="match status" value="1"/>
</dbReference>
<sequence length="169" mass="19193">MISLNIGRTEIEDGQFIKILCRECLVNSIPLSLIKVELSEKAVSTADILEGFCQALKSLGVRISIDDFGVQNSNLARISLLEYDEIKIDKSLVDGINEHYKQNIFVIFSDALARLNKTLVFEGVESETQYRFIADRYPDALIQGWYFSKSLTIDELTQQLNNDKQKPAR</sequence>
<dbReference type="Gene3D" id="3.20.20.450">
    <property type="entry name" value="EAL domain"/>
    <property type="match status" value="1"/>
</dbReference>
<feature type="domain" description="EAL" evidence="1">
    <location>
        <begin position="1"/>
        <end position="164"/>
    </location>
</feature>
<dbReference type="SMART" id="SM00052">
    <property type="entry name" value="EAL"/>
    <property type="match status" value="1"/>
</dbReference>
<dbReference type="PANTHER" id="PTHR33121:SF79">
    <property type="entry name" value="CYCLIC DI-GMP PHOSPHODIESTERASE PDED-RELATED"/>
    <property type="match status" value="1"/>
</dbReference>
<dbReference type="HOGENOM" id="CLU_000445_70_50_6"/>
<reference evidence="2 3" key="1">
    <citation type="journal article" date="2011" name="Stand. Genomic Sci.">
        <title>Complete genome of the onion pathogen Enterobacter cloacae EcWSU1.</title>
        <authorList>
            <person name="Humann J.L."/>
            <person name="Wildung M."/>
            <person name="Cheng C.H."/>
            <person name="Lee T."/>
            <person name="Stewart J.E."/>
            <person name="Drew J.C."/>
            <person name="Triplett E.W."/>
            <person name="Main D."/>
            <person name="Schroeder B.K."/>
        </authorList>
    </citation>
    <scope>NUCLEOTIDE SEQUENCE [LARGE SCALE GENOMIC DNA]</scope>
    <source>
        <strain evidence="2 3">EcWSU1</strain>
    </source>
</reference>
<dbReference type="Proteomes" id="UP000007838">
    <property type="component" value="Chromosome"/>
</dbReference>
<dbReference type="SUPFAM" id="SSF141868">
    <property type="entry name" value="EAL domain-like"/>
    <property type="match status" value="1"/>
</dbReference>
<evidence type="ECO:0000313" key="2">
    <source>
        <dbReference type="EMBL" id="AEW73177.1"/>
    </source>
</evidence>
<protein>
    <submittedName>
        <fullName evidence="2">YjcC</fullName>
    </submittedName>
</protein>
<dbReference type="PROSITE" id="PS50883">
    <property type="entry name" value="EAL"/>
    <property type="match status" value="1"/>
</dbReference>
<dbReference type="InterPro" id="IPR001633">
    <property type="entry name" value="EAL_dom"/>
</dbReference>
<dbReference type="AlphaFoldDB" id="G8LKE4"/>
<dbReference type="KEGG" id="eec:EcWSU1_01738"/>
<dbReference type="EMBL" id="CP002886">
    <property type="protein sequence ID" value="AEW73177.1"/>
    <property type="molecule type" value="Genomic_DNA"/>
</dbReference>
<dbReference type="InterPro" id="IPR050706">
    <property type="entry name" value="Cyclic-di-GMP_PDE-like"/>
</dbReference>
<dbReference type="Pfam" id="PF00563">
    <property type="entry name" value="EAL"/>
    <property type="match status" value="1"/>
</dbReference>
<evidence type="ECO:0000259" key="1">
    <source>
        <dbReference type="PROSITE" id="PS50883"/>
    </source>
</evidence>
<gene>
    <name evidence="2" type="primary">yjcC</name>
    <name evidence="2" type="ORF">EcWSU1_01738</name>
</gene>
<dbReference type="CDD" id="cd01948">
    <property type="entry name" value="EAL"/>
    <property type="match status" value="1"/>
</dbReference>
<name>G8LKE4_9ENTR</name>
<accession>G8LKE4</accession>
<proteinExistence type="predicted"/>
<evidence type="ECO:0000313" key="3">
    <source>
        <dbReference type="Proteomes" id="UP000007838"/>
    </source>
</evidence>